<reference evidence="2" key="1">
    <citation type="submission" date="2014-12" db="EMBL/GenBank/DDBJ databases">
        <title>Insight into the proteome of Arion vulgaris.</title>
        <authorList>
            <person name="Aradska J."/>
            <person name="Bulat T."/>
            <person name="Smidak R."/>
            <person name="Sarate P."/>
            <person name="Gangsoo J."/>
            <person name="Sialana F."/>
            <person name="Bilban M."/>
            <person name="Lubec G."/>
        </authorList>
    </citation>
    <scope>NUCLEOTIDE SEQUENCE</scope>
    <source>
        <tissue evidence="2">Skin</tissue>
    </source>
</reference>
<evidence type="ECO:0000313" key="2">
    <source>
        <dbReference type="EMBL" id="CEK97228.1"/>
    </source>
</evidence>
<evidence type="ECO:0008006" key="3">
    <source>
        <dbReference type="Google" id="ProtNLM"/>
    </source>
</evidence>
<proteinExistence type="predicted"/>
<evidence type="ECO:0000256" key="1">
    <source>
        <dbReference type="SAM" id="MobiDB-lite"/>
    </source>
</evidence>
<feature type="region of interest" description="Disordered" evidence="1">
    <location>
        <begin position="55"/>
        <end position="80"/>
    </location>
</feature>
<feature type="non-terminal residue" evidence="2">
    <location>
        <position position="1"/>
    </location>
</feature>
<organism evidence="2">
    <name type="scientific">Arion vulgaris</name>
    <dbReference type="NCBI Taxonomy" id="1028688"/>
    <lineage>
        <taxon>Eukaryota</taxon>
        <taxon>Metazoa</taxon>
        <taxon>Spiralia</taxon>
        <taxon>Lophotrochozoa</taxon>
        <taxon>Mollusca</taxon>
        <taxon>Gastropoda</taxon>
        <taxon>Heterobranchia</taxon>
        <taxon>Euthyneura</taxon>
        <taxon>Panpulmonata</taxon>
        <taxon>Eupulmonata</taxon>
        <taxon>Stylommatophora</taxon>
        <taxon>Helicina</taxon>
        <taxon>Arionoidea</taxon>
        <taxon>Arionidae</taxon>
        <taxon>Arion</taxon>
    </lineage>
</organism>
<dbReference type="EMBL" id="HACG01050363">
    <property type="protein sequence ID" value="CEK97228.1"/>
    <property type="molecule type" value="Transcribed_RNA"/>
</dbReference>
<feature type="compositionally biased region" description="Acidic residues" evidence="1">
    <location>
        <begin position="69"/>
        <end position="80"/>
    </location>
</feature>
<sequence>WDLTRRTLLAVFTPDACISVCTVVLNGKLILLGMYDKPELVVLKLTSSSIAQSEDTGGIELFGETTGDTSDEEDEEDKDE</sequence>
<accession>A0A0B7BW35</accession>
<protein>
    <recommendedName>
        <fullName evidence="3">Anaphase-promoting complex subunit 4 WD40 domain-containing protein</fullName>
    </recommendedName>
</protein>
<dbReference type="AlphaFoldDB" id="A0A0B7BW35"/>
<gene>
    <name evidence="2" type="primary">ORF215137</name>
</gene>
<name>A0A0B7BW35_9EUPU</name>